<organism evidence="2 3">
    <name type="scientific">Herbinix hemicellulosilytica</name>
    <dbReference type="NCBI Taxonomy" id="1564487"/>
    <lineage>
        <taxon>Bacteria</taxon>
        <taxon>Bacillati</taxon>
        <taxon>Bacillota</taxon>
        <taxon>Clostridia</taxon>
        <taxon>Lachnospirales</taxon>
        <taxon>Lachnospiraceae</taxon>
        <taxon>Herbinix</taxon>
    </lineage>
</organism>
<dbReference type="AlphaFoldDB" id="A0A0H5SGF5"/>
<accession>A0A0H5SGF5</accession>
<evidence type="ECO:0000256" key="1">
    <source>
        <dbReference type="SAM" id="MobiDB-lite"/>
    </source>
</evidence>
<proteinExistence type="predicted"/>
<protein>
    <submittedName>
        <fullName evidence="2">Uncharacterized protein</fullName>
    </submittedName>
</protein>
<dbReference type="RefSeq" id="WP_103202635.1">
    <property type="nucleotide sequence ID" value="NZ_CVTD020000015.1"/>
</dbReference>
<reference evidence="2 3" key="1">
    <citation type="submission" date="2015-06" db="EMBL/GenBank/DDBJ databases">
        <authorList>
            <person name="Wibberg Daniel"/>
        </authorList>
    </citation>
    <scope>NUCLEOTIDE SEQUENCE [LARGE SCALE GENOMIC DNA]</scope>
    <source>
        <strain evidence="2 3">T3/55T</strain>
    </source>
</reference>
<feature type="compositionally biased region" description="Basic and acidic residues" evidence="1">
    <location>
        <begin position="49"/>
        <end position="68"/>
    </location>
</feature>
<dbReference type="OrthoDB" id="2064336at2"/>
<evidence type="ECO:0000313" key="3">
    <source>
        <dbReference type="Proteomes" id="UP000236497"/>
    </source>
</evidence>
<evidence type="ECO:0000313" key="2">
    <source>
        <dbReference type="EMBL" id="CRZ34534.1"/>
    </source>
</evidence>
<gene>
    <name evidence="2" type="ORF">HHT355_1333</name>
</gene>
<dbReference type="Proteomes" id="UP000236497">
    <property type="component" value="Unassembled WGS sequence"/>
</dbReference>
<feature type="region of interest" description="Disordered" evidence="1">
    <location>
        <begin position="43"/>
        <end position="101"/>
    </location>
</feature>
<dbReference type="EMBL" id="CVTD020000015">
    <property type="protein sequence ID" value="CRZ34534.1"/>
    <property type="molecule type" value="Genomic_DNA"/>
</dbReference>
<feature type="compositionally biased region" description="Basic residues" evidence="1">
    <location>
        <begin position="69"/>
        <end position="78"/>
    </location>
</feature>
<sequence length="101" mass="11680">MPIRPIDIVKSHDASQYMNLQKQKIQHEQVQISKNFQNVIQAEASRPVETNKSENNEFRYDAKEEGRNKYKGPKYKKKQKEDKIKKPANTGGRPGGIDILI</sequence>
<name>A0A0H5SGF5_HERHM</name>
<keyword evidence="3" id="KW-1185">Reference proteome</keyword>